<dbReference type="Proteomes" id="UP000182347">
    <property type="component" value="Unassembled WGS sequence"/>
</dbReference>
<name>A0A1G9TDM4_9BACI</name>
<sequence length="42" mass="5022">MEKWDVLEFLTWIPEIFTFPVRLVAWLVKGIGRLIGSIFDWV</sequence>
<evidence type="ECO:0000313" key="1">
    <source>
        <dbReference type="EMBL" id="SDM45728.1"/>
    </source>
</evidence>
<gene>
    <name evidence="1" type="ORF">SAMN05216244_2541</name>
</gene>
<dbReference type="EMBL" id="FNHF01000003">
    <property type="protein sequence ID" value="SDM45728.1"/>
    <property type="molecule type" value="Genomic_DNA"/>
</dbReference>
<reference evidence="2" key="1">
    <citation type="submission" date="2016-10" db="EMBL/GenBank/DDBJ databases">
        <authorList>
            <person name="Varghese N."/>
            <person name="Submissions S."/>
        </authorList>
    </citation>
    <scope>NUCLEOTIDE SEQUENCE [LARGE SCALE GENOMIC DNA]</scope>
    <source>
        <strain evidence="2">CGMCC 1.6199</strain>
    </source>
</reference>
<proteinExistence type="predicted"/>
<protein>
    <submittedName>
        <fullName evidence="1">Uncharacterized protein</fullName>
    </submittedName>
</protein>
<accession>A0A1G9TDM4</accession>
<keyword evidence="2" id="KW-1185">Reference proteome</keyword>
<organism evidence="1 2">
    <name type="scientific">Sediminibacillus halophilus</name>
    <dbReference type="NCBI Taxonomy" id="482461"/>
    <lineage>
        <taxon>Bacteria</taxon>
        <taxon>Bacillati</taxon>
        <taxon>Bacillota</taxon>
        <taxon>Bacilli</taxon>
        <taxon>Bacillales</taxon>
        <taxon>Bacillaceae</taxon>
        <taxon>Sediminibacillus</taxon>
    </lineage>
</organism>
<evidence type="ECO:0000313" key="2">
    <source>
        <dbReference type="Proteomes" id="UP000182347"/>
    </source>
</evidence>
<dbReference type="AlphaFoldDB" id="A0A1G9TDM4"/>